<organism evidence="1 2">
    <name type="scientific">Pseudocercospora eumusae</name>
    <dbReference type="NCBI Taxonomy" id="321146"/>
    <lineage>
        <taxon>Eukaryota</taxon>
        <taxon>Fungi</taxon>
        <taxon>Dikarya</taxon>
        <taxon>Ascomycota</taxon>
        <taxon>Pezizomycotina</taxon>
        <taxon>Dothideomycetes</taxon>
        <taxon>Dothideomycetidae</taxon>
        <taxon>Mycosphaerellales</taxon>
        <taxon>Mycosphaerellaceae</taxon>
        <taxon>Pseudocercospora</taxon>
    </lineage>
</organism>
<dbReference type="AlphaFoldDB" id="A0A139HAU9"/>
<keyword evidence="2" id="KW-1185">Reference proteome</keyword>
<proteinExistence type="predicted"/>
<evidence type="ECO:0000313" key="1">
    <source>
        <dbReference type="EMBL" id="KXS99574.1"/>
    </source>
</evidence>
<accession>A0A139HAU9</accession>
<name>A0A139HAU9_9PEZI</name>
<comment type="caution">
    <text evidence="1">The sequence shown here is derived from an EMBL/GenBank/DDBJ whole genome shotgun (WGS) entry which is preliminary data.</text>
</comment>
<evidence type="ECO:0000313" key="2">
    <source>
        <dbReference type="Proteomes" id="UP000070133"/>
    </source>
</evidence>
<dbReference type="OrthoDB" id="10470037at2759"/>
<protein>
    <submittedName>
        <fullName evidence="1">Uncharacterized protein</fullName>
    </submittedName>
</protein>
<gene>
    <name evidence="1" type="ORF">AC578_2230</name>
</gene>
<dbReference type="EMBL" id="LFZN01000089">
    <property type="protein sequence ID" value="KXS99574.1"/>
    <property type="molecule type" value="Genomic_DNA"/>
</dbReference>
<reference evidence="1 2" key="1">
    <citation type="submission" date="2015-07" db="EMBL/GenBank/DDBJ databases">
        <title>Comparative genomics of the Sigatoka disease complex on banana suggests a link between parallel evolutionary changes in Pseudocercospora fijiensis and Pseudocercospora eumusae and increased virulence on the banana host.</title>
        <authorList>
            <person name="Chang T.-C."/>
            <person name="Salvucci A."/>
            <person name="Crous P.W."/>
            <person name="Stergiopoulos I."/>
        </authorList>
    </citation>
    <scope>NUCLEOTIDE SEQUENCE [LARGE SCALE GENOMIC DNA]</scope>
    <source>
        <strain evidence="1 2">CBS 114824</strain>
    </source>
</reference>
<dbReference type="Proteomes" id="UP000070133">
    <property type="component" value="Unassembled WGS sequence"/>
</dbReference>
<sequence length="156" mass="17656">MVRRSDEILRSRLQSYTSILSFFDFDCKLLCSIVRHSNEMLRPPSAKLVVSKCDVTSTVSYFDLVFLRLGLQAAVARWYIAFDAATRHRDRVCIISQQLHYTTSQPYHIGVCCVEAIAHSTWVAECAMSNKLQRWDLAPFPGGVPTPSTRCLGKPL</sequence>